<comment type="caution">
    <text evidence="1">The sequence shown here is derived from an EMBL/GenBank/DDBJ whole genome shotgun (WGS) entry which is preliminary data.</text>
</comment>
<dbReference type="EMBL" id="PSZC01000019">
    <property type="protein sequence ID" value="PPJ35715.1"/>
    <property type="molecule type" value="Genomic_DNA"/>
</dbReference>
<name>A0A2S6AKF8_9NOCA</name>
<proteinExistence type="predicted"/>
<evidence type="ECO:0000313" key="1">
    <source>
        <dbReference type="EMBL" id="PPJ35715.1"/>
    </source>
</evidence>
<gene>
    <name evidence="1" type="ORF">C5E45_24555</name>
</gene>
<accession>A0A2S6AKF8</accession>
<dbReference type="AlphaFoldDB" id="A0A2S6AKF8"/>
<sequence length="102" mass="10996">MKRFYRSASRLPKNVEEAFAIPVVAEVLTRCPARSQDQHRILVEVGTVPQECRSAGVVGHCPADGATTGALDTPRARGYPGAQLYSEIVAGKGLQYILTAVR</sequence>
<dbReference type="Proteomes" id="UP000239874">
    <property type="component" value="Unassembled WGS sequence"/>
</dbReference>
<evidence type="ECO:0000313" key="2">
    <source>
        <dbReference type="Proteomes" id="UP000239874"/>
    </source>
</evidence>
<protein>
    <submittedName>
        <fullName evidence="1">Uncharacterized protein</fullName>
    </submittedName>
</protein>
<organism evidence="1 2">
    <name type="scientific">Nocardia nova</name>
    <dbReference type="NCBI Taxonomy" id="37330"/>
    <lineage>
        <taxon>Bacteria</taxon>
        <taxon>Bacillati</taxon>
        <taxon>Actinomycetota</taxon>
        <taxon>Actinomycetes</taxon>
        <taxon>Mycobacteriales</taxon>
        <taxon>Nocardiaceae</taxon>
        <taxon>Nocardia</taxon>
    </lineage>
</organism>
<reference evidence="1 2" key="1">
    <citation type="submission" date="2018-02" db="EMBL/GenBank/DDBJ databases">
        <title>8 Nocardia nova and 1 Nocardia cyriacigeorgica strain used for evolution to TMP-SMX.</title>
        <authorList>
            <person name="Mehta H."/>
            <person name="Weng J."/>
            <person name="Shamoo Y."/>
        </authorList>
    </citation>
    <scope>NUCLEOTIDE SEQUENCE [LARGE SCALE GENOMIC DNA]</scope>
    <source>
        <strain evidence="1 2">MDA3139</strain>
    </source>
</reference>